<accession>A0AAJ4W5Y8</accession>
<reference evidence="2 3" key="1">
    <citation type="submission" date="2016-10" db="EMBL/GenBank/DDBJ databases">
        <authorList>
            <person name="Varghese N."/>
            <person name="Submissions S."/>
        </authorList>
    </citation>
    <scope>NUCLEOTIDE SEQUENCE [LARGE SCALE GENOMIC DNA]</scope>
    <source>
        <strain evidence="3">DSM 19823 / KCTC 23066 / CCTCC M 208030 / D25</strain>
    </source>
</reference>
<feature type="transmembrane region" description="Helical" evidence="1">
    <location>
        <begin position="83"/>
        <end position="105"/>
    </location>
</feature>
<comment type="caution">
    <text evidence="2">The sequence shown here is derived from an EMBL/GenBank/DDBJ whole genome shotgun (WGS) entry which is preliminary data.</text>
</comment>
<dbReference type="Proteomes" id="UP000183496">
    <property type="component" value="Unassembled WGS sequence"/>
</dbReference>
<proteinExistence type="predicted"/>
<feature type="transmembrane region" description="Helical" evidence="1">
    <location>
        <begin position="117"/>
        <end position="135"/>
    </location>
</feature>
<sequence length="203" mass="23915">MKTLSTNQIKEIEEFLITQYNIKYQDTRDEVLDHIACEIEELMNEDFGYEIAFKKTFNKWHKDLSPHLWIRYNNIPRFIAKQWFWSDFLSFAVIITLGISIPYLFKNSISQYNLADVLVSTLSLLGVLLGGFVYLNNYKNKGYRISLLKREALSYGGICLFYYILFLSGDVTYKILPLPLLATFTQIYYFREALKVKHNPSRV</sequence>
<keyword evidence="1" id="KW-1133">Transmembrane helix</keyword>
<dbReference type="RefSeq" id="WP_041893168.1">
    <property type="nucleotide sequence ID" value="NZ_CP010817.1"/>
</dbReference>
<evidence type="ECO:0000256" key="1">
    <source>
        <dbReference type="SAM" id="Phobius"/>
    </source>
</evidence>
<organism evidence="2 3">
    <name type="scientific">Myroides profundi</name>
    <dbReference type="NCBI Taxonomy" id="480520"/>
    <lineage>
        <taxon>Bacteria</taxon>
        <taxon>Pseudomonadati</taxon>
        <taxon>Bacteroidota</taxon>
        <taxon>Flavobacteriia</taxon>
        <taxon>Flavobacteriales</taxon>
        <taxon>Flavobacteriaceae</taxon>
        <taxon>Myroides</taxon>
    </lineage>
</organism>
<dbReference type="EMBL" id="FOFY01000013">
    <property type="protein sequence ID" value="SER32962.1"/>
    <property type="molecule type" value="Genomic_DNA"/>
</dbReference>
<name>A0AAJ4W5Y8_MYRPR</name>
<keyword evidence="1" id="KW-0472">Membrane</keyword>
<evidence type="ECO:0000313" key="3">
    <source>
        <dbReference type="Proteomes" id="UP000183496"/>
    </source>
</evidence>
<dbReference type="KEGG" id="mpw:MPR_2591"/>
<keyword evidence="3" id="KW-1185">Reference proteome</keyword>
<evidence type="ECO:0000313" key="2">
    <source>
        <dbReference type="EMBL" id="SER32962.1"/>
    </source>
</evidence>
<gene>
    <name evidence="2" type="ORF">SAMN04488089_11366</name>
</gene>
<protein>
    <submittedName>
        <fullName evidence="2">Uncharacterized protein</fullName>
    </submittedName>
</protein>
<dbReference type="AlphaFoldDB" id="A0AAJ4W5Y8"/>
<keyword evidence="1" id="KW-0812">Transmembrane</keyword>